<name>A0A0F9L4V7_9ZZZZ</name>
<evidence type="ECO:0000256" key="3">
    <source>
        <dbReference type="ARBA" id="ARBA00023163"/>
    </source>
</evidence>
<dbReference type="NCBIfam" id="NF033788">
    <property type="entry name" value="HTH_metalloreg"/>
    <property type="match status" value="1"/>
</dbReference>
<dbReference type="PROSITE" id="PS50987">
    <property type="entry name" value="HTH_ARSR_2"/>
    <property type="match status" value="1"/>
</dbReference>
<dbReference type="InterPro" id="IPR001845">
    <property type="entry name" value="HTH_ArsR_DNA-bd_dom"/>
</dbReference>
<dbReference type="PANTHER" id="PTHR33154:SF18">
    <property type="entry name" value="ARSENICAL RESISTANCE OPERON REPRESSOR"/>
    <property type="match status" value="1"/>
</dbReference>
<dbReference type="EMBL" id="LAZR01006757">
    <property type="protein sequence ID" value="KKM89849.1"/>
    <property type="molecule type" value="Genomic_DNA"/>
</dbReference>
<dbReference type="AlphaFoldDB" id="A0A0F9L4V7"/>
<evidence type="ECO:0000313" key="5">
    <source>
        <dbReference type="EMBL" id="KKM89849.1"/>
    </source>
</evidence>
<evidence type="ECO:0000259" key="4">
    <source>
        <dbReference type="PROSITE" id="PS50987"/>
    </source>
</evidence>
<dbReference type="PRINTS" id="PR00778">
    <property type="entry name" value="HTHARSR"/>
</dbReference>
<dbReference type="SMART" id="SM00418">
    <property type="entry name" value="HTH_ARSR"/>
    <property type="match status" value="1"/>
</dbReference>
<keyword evidence="1" id="KW-0805">Transcription regulation</keyword>
<evidence type="ECO:0000256" key="1">
    <source>
        <dbReference type="ARBA" id="ARBA00023015"/>
    </source>
</evidence>
<sequence>MQMNNTKRARYETRASILKALAHPTRLFMIEQLSKKSHCVLELTEMVGLDVSTVSKHLSILKNSGLVNVEKKGKQVFYSLRMRCALNFLDCVEAVLREQAQDRMDAIQ</sequence>
<proteinExistence type="predicted"/>
<evidence type="ECO:0000256" key="2">
    <source>
        <dbReference type="ARBA" id="ARBA00023125"/>
    </source>
</evidence>
<feature type="domain" description="HTH arsR-type" evidence="4">
    <location>
        <begin position="6"/>
        <end position="103"/>
    </location>
</feature>
<reference evidence="5" key="1">
    <citation type="journal article" date="2015" name="Nature">
        <title>Complex archaea that bridge the gap between prokaryotes and eukaryotes.</title>
        <authorList>
            <person name="Spang A."/>
            <person name="Saw J.H."/>
            <person name="Jorgensen S.L."/>
            <person name="Zaremba-Niedzwiedzka K."/>
            <person name="Martijn J."/>
            <person name="Lind A.E."/>
            <person name="van Eijk R."/>
            <person name="Schleper C."/>
            <person name="Guy L."/>
            <person name="Ettema T.J."/>
        </authorList>
    </citation>
    <scope>NUCLEOTIDE SEQUENCE</scope>
</reference>
<dbReference type="PANTHER" id="PTHR33154">
    <property type="entry name" value="TRANSCRIPTIONAL REGULATOR, ARSR FAMILY"/>
    <property type="match status" value="1"/>
</dbReference>
<keyword evidence="3" id="KW-0804">Transcription</keyword>
<organism evidence="5">
    <name type="scientific">marine sediment metagenome</name>
    <dbReference type="NCBI Taxonomy" id="412755"/>
    <lineage>
        <taxon>unclassified sequences</taxon>
        <taxon>metagenomes</taxon>
        <taxon>ecological metagenomes</taxon>
    </lineage>
</organism>
<gene>
    <name evidence="5" type="ORF">LCGC14_1244600</name>
</gene>
<dbReference type="Gene3D" id="1.10.10.10">
    <property type="entry name" value="Winged helix-like DNA-binding domain superfamily/Winged helix DNA-binding domain"/>
    <property type="match status" value="1"/>
</dbReference>
<dbReference type="InterPro" id="IPR036388">
    <property type="entry name" value="WH-like_DNA-bd_sf"/>
</dbReference>
<dbReference type="GO" id="GO:0003700">
    <property type="term" value="F:DNA-binding transcription factor activity"/>
    <property type="evidence" value="ECO:0007669"/>
    <property type="project" value="InterPro"/>
</dbReference>
<accession>A0A0F9L4V7</accession>
<dbReference type="InterPro" id="IPR011991">
    <property type="entry name" value="ArsR-like_HTH"/>
</dbReference>
<comment type="caution">
    <text evidence="5">The sequence shown here is derived from an EMBL/GenBank/DDBJ whole genome shotgun (WGS) entry which is preliminary data.</text>
</comment>
<keyword evidence="2" id="KW-0238">DNA-binding</keyword>
<protein>
    <recommendedName>
        <fullName evidence="4">HTH arsR-type domain-containing protein</fullName>
    </recommendedName>
</protein>
<dbReference type="InterPro" id="IPR051081">
    <property type="entry name" value="HTH_MetalResp_TranReg"/>
</dbReference>
<dbReference type="GO" id="GO:0003677">
    <property type="term" value="F:DNA binding"/>
    <property type="evidence" value="ECO:0007669"/>
    <property type="project" value="UniProtKB-KW"/>
</dbReference>
<dbReference type="InterPro" id="IPR036390">
    <property type="entry name" value="WH_DNA-bd_sf"/>
</dbReference>
<dbReference type="SUPFAM" id="SSF46785">
    <property type="entry name" value="Winged helix' DNA-binding domain"/>
    <property type="match status" value="1"/>
</dbReference>
<dbReference type="Pfam" id="PF01022">
    <property type="entry name" value="HTH_5"/>
    <property type="match status" value="1"/>
</dbReference>
<dbReference type="CDD" id="cd00090">
    <property type="entry name" value="HTH_ARSR"/>
    <property type="match status" value="1"/>
</dbReference>